<feature type="region of interest" description="Disordered" evidence="1">
    <location>
        <begin position="266"/>
        <end position="316"/>
    </location>
</feature>
<comment type="caution">
    <text evidence="2">The sequence shown here is derived from an EMBL/GenBank/DDBJ whole genome shotgun (WGS) entry which is preliminary data.</text>
</comment>
<feature type="region of interest" description="Disordered" evidence="1">
    <location>
        <begin position="89"/>
        <end position="133"/>
    </location>
</feature>
<dbReference type="Proteomes" id="UP000000702">
    <property type="component" value="Unassembled WGS sequence"/>
</dbReference>
<sequence>MARRNRVPRIKAHRKKRNKNPKLSPFQREQRRDKLANQPPIMRSGGRERDCSISQRSLSEYLANRYQRQQEKRKKLLEAKEAVGLAGEATPSVDATLPNDASAPKETNGVHESGDASKRELTGRGLERQSRKKLKDANGVVVSCAVKPVLLNEQIATSLAPPVLAFRTLDGLDMKHDTNNSVESIIARKKEKKHVKKAEARRERVHMKLLEMEKQLVEEVLPTTGSKKRKRAEPLSSKEVAFERVLKKMQSEGTKGSVVEVKRTAGKKAKRAAEDLDQGSVGGDRKRISFADGLSGDEGTDGQHKPMRYPNDKGEKRPSEFYELVDVVRYGERVEAPPVFDTVPSRDAAISRLASKLGHVPERGAKEVTRGKPSERLQLLSSVGGVGERKRLERLGLLAADSSTVAITKQQMLSKKEEMERLRMSVVEAYRRNKRASFDAKKDIDMHHKFPRFS</sequence>
<dbReference type="OMA" id="VPRHKSH"/>
<name>F9WC58_TRYCI</name>
<feature type="compositionally biased region" description="Basic and acidic residues" evidence="1">
    <location>
        <begin position="108"/>
        <end position="129"/>
    </location>
</feature>
<protein>
    <submittedName>
        <fullName evidence="2">WGS project CAEQ00000000 data, annotated contig 2189</fullName>
    </submittedName>
</protein>
<reference evidence="3" key="1">
    <citation type="submission" date="2011-07" db="EMBL/GenBank/DDBJ databases">
        <title>Divergent evolution of antigenic variation in African trypanosomes.</title>
        <authorList>
            <person name="Jackson A.P."/>
            <person name="Berry A."/>
            <person name="Allison H.C."/>
            <person name="Burton P."/>
            <person name="Anderson J."/>
            <person name="Aslett M."/>
            <person name="Brown R."/>
            <person name="Corton N."/>
            <person name="Harris D."/>
            <person name="Hauser H."/>
            <person name="Gamble J."/>
            <person name="Gilderthorp R."/>
            <person name="McQuillan J."/>
            <person name="Quail M.A."/>
            <person name="Sanders M."/>
            <person name="Van Tonder A."/>
            <person name="Ginger M.L."/>
            <person name="Donelson J.E."/>
            <person name="Field M.C."/>
            <person name="Barry J.D."/>
            <person name="Berriman M."/>
            <person name="Hertz-Fowler C."/>
        </authorList>
    </citation>
    <scope>NUCLEOTIDE SEQUENCE [LARGE SCALE GENOMIC DNA]</scope>
    <source>
        <strain evidence="3">IL3000</strain>
    </source>
</reference>
<feature type="compositionally biased region" description="Basic residues" evidence="1">
    <location>
        <begin position="1"/>
        <end position="20"/>
    </location>
</feature>
<dbReference type="AlphaFoldDB" id="F9WC58"/>
<reference evidence="2 3" key="2">
    <citation type="journal article" date="2012" name="Proc. Natl. Acad. Sci. U.S.A.">
        <title>Antigenic diversity is generated by distinct evolutionary mechanisms in African trypanosome species.</title>
        <authorList>
            <person name="Jackson A.P."/>
            <person name="Berry A."/>
            <person name="Aslett M."/>
            <person name="Allison H.C."/>
            <person name="Burton P."/>
            <person name="Vavrova-Anderson J."/>
            <person name="Brown R."/>
            <person name="Browne H."/>
            <person name="Corton N."/>
            <person name="Hauser H."/>
            <person name="Gamble J."/>
            <person name="Gilderthorp R."/>
            <person name="Marcello L."/>
            <person name="McQuillan J."/>
            <person name="Otto T.D."/>
            <person name="Quail M.A."/>
            <person name="Sanders M.J."/>
            <person name="van Tonder A."/>
            <person name="Ginger M.L."/>
            <person name="Field M.C."/>
            <person name="Barry J.D."/>
            <person name="Hertz-Fowler C."/>
            <person name="Berriman M."/>
        </authorList>
    </citation>
    <scope>NUCLEOTIDE SEQUENCE [LARGE SCALE GENOMIC DNA]</scope>
    <source>
        <strain evidence="2 3">IL3000</strain>
    </source>
</reference>
<organism evidence="2 3">
    <name type="scientific">Trypanosoma congolense (strain IL3000)</name>
    <dbReference type="NCBI Taxonomy" id="1068625"/>
    <lineage>
        <taxon>Eukaryota</taxon>
        <taxon>Discoba</taxon>
        <taxon>Euglenozoa</taxon>
        <taxon>Kinetoplastea</taxon>
        <taxon>Metakinetoplastina</taxon>
        <taxon>Trypanosomatida</taxon>
        <taxon>Trypanosomatidae</taxon>
        <taxon>Trypanosoma</taxon>
        <taxon>Nannomonas</taxon>
    </lineage>
</organism>
<dbReference type="VEuPathDB" id="TriTrypDB:TcIL3000_0_54270"/>
<gene>
    <name evidence="2" type="ORF">TCIL3000_0_54270</name>
</gene>
<keyword evidence="3" id="KW-1185">Reference proteome</keyword>
<accession>F9WC58</accession>
<evidence type="ECO:0000313" key="2">
    <source>
        <dbReference type="EMBL" id="CCD14850.1"/>
    </source>
</evidence>
<dbReference type="EMBL" id="CAEQ01001673">
    <property type="protein sequence ID" value="CCD14850.1"/>
    <property type="molecule type" value="Genomic_DNA"/>
</dbReference>
<evidence type="ECO:0000313" key="3">
    <source>
        <dbReference type="Proteomes" id="UP000000702"/>
    </source>
</evidence>
<proteinExistence type="predicted"/>
<evidence type="ECO:0000256" key="1">
    <source>
        <dbReference type="SAM" id="MobiDB-lite"/>
    </source>
</evidence>
<feature type="region of interest" description="Disordered" evidence="1">
    <location>
        <begin position="1"/>
        <end position="53"/>
    </location>
</feature>